<comment type="caution">
    <text evidence="2">The sequence shown here is derived from an EMBL/GenBank/DDBJ whole genome shotgun (WGS) entry which is preliminary data.</text>
</comment>
<keyword evidence="3" id="KW-1185">Reference proteome</keyword>
<dbReference type="EMBL" id="BAAALR010000065">
    <property type="protein sequence ID" value="GAA1709780.1"/>
    <property type="molecule type" value="Genomic_DNA"/>
</dbReference>
<feature type="region of interest" description="Disordered" evidence="1">
    <location>
        <begin position="62"/>
        <end position="83"/>
    </location>
</feature>
<feature type="compositionally biased region" description="Low complexity" evidence="1">
    <location>
        <begin position="66"/>
        <end position="83"/>
    </location>
</feature>
<proteinExistence type="predicted"/>
<evidence type="ECO:0000313" key="3">
    <source>
        <dbReference type="Proteomes" id="UP001499947"/>
    </source>
</evidence>
<accession>A0ABN2IQK9</accession>
<gene>
    <name evidence="2" type="ORF">GCM10009680_58460</name>
</gene>
<evidence type="ECO:0000313" key="2">
    <source>
        <dbReference type="EMBL" id="GAA1709780.1"/>
    </source>
</evidence>
<reference evidence="2 3" key="1">
    <citation type="journal article" date="2019" name="Int. J. Syst. Evol. Microbiol.">
        <title>The Global Catalogue of Microorganisms (GCM) 10K type strain sequencing project: providing services to taxonomists for standard genome sequencing and annotation.</title>
        <authorList>
            <consortium name="The Broad Institute Genomics Platform"/>
            <consortium name="The Broad Institute Genome Sequencing Center for Infectious Disease"/>
            <person name="Wu L."/>
            <person name="Ma J."/>
        </authorList>
    </citation>
    <scope>NUCLEOTIDE SEQUENCE [LARGE SCALE GENOMIC DNA]</scope>
    <source>
        <strain evidence="2 3">JCM 13244</strain>
    </source>
</reference>
<dbReference type="Proteomes" id="UP001499947">
    <property type="component" value="Unassembled WGS sequence"/>
</dbReference>
<sequence>MGTVTSGPRTVERWRRYLAEYSVEMLRLADADQLEQVGDDQRAAGWLGAEGADEHRLTAVEERLGAPRSRPASADSSAPPTAG</sequence>
<organism evidence="2 3">
    <name type="scientific">Streptomyces yatensis</name>
    <dbReference type="NCBI Taxonomy" id="155177"/>
    <lineage>
        <taxon>Bacteria</taxon>
        <taxon>Bacillati</taxon>
        <taxon>Actinomycetota</taxon>
        <taxon>Actinomycetes</taxon>
        <taxon>Kitasatosporales</taxon>
        <taxon>Streptomycetaceae</taxon>
        <taxon>Streptomyces</taxon>
        <taxon>Streptomyces violaceusniger group</taxon>
    </lineage>
</organism>
<protein>
    <submittedName>
        <fullName evidence="2">Uncharacterized protein</fullName>
    </submittedName>
</protein>
<name>A0ABN2IQK9_9ACTN</name>
<evidence type="ECO:0000256" key="1">
    <source>
        <dbReference type="SAM" id="MobiDB-lite"/>
    </source>
</evidence>